<evidence type="ECO:0000256" key="1">
    <source>
        <dbReference type="SAM" id="MobiDB-lite"/>
    </source>
</evidence>
<reference evidence="2" key="1">
    <citation type="journal article" date="2023" name="Plant J.">
        <title>Genome sequences and population genomics provide insights into the demographic history, inbreeding, and mutation load of two 'living fossil' tree species of Dipteronia.</title>
        <authorList>
            <person name="Feng Y."/>
            <person name="Comes H.P."/>
            <person name="Chen J."/>
            <person name="Zhu S."/>
            <person name="Lu R."/>
            <person name="Zhang X."/>
            <person name="Li P."/>
            <person name="Qiu J."/>
            <person name="Olsen K.M."/>
            <person name="Qiu Y."/>
        </authorList>
    </citation>
    <scope>NUCLEOTIDE SEQUENCE</scope>
    <source>
        <strain evidence="2">NBL</strain>
    </source>
</reference>
<organism evidence="2 3">
    <name type="scientific">Dipteronia sinensis</name>
    <dbReference type="NCBI Taxonomy" id="43782"/>
    <lineage>
        <taxon>Eukaryota</taxon>
        <taxon>Viridiplantae</taxon>
        <taxon>Streptophyta</taxon>
        <taxon>Embryophyta</taxon>
        <taxon>Tracheophyta</taxon>
        <taxon>Spermatophyta</taxon>
        <taxon>Magnoliopsida</taxon>
        <taxon>eudicotyledons</taxon>
        <taxon>Gunneridae</taxon>
        <taxon>Pentapetalae</taxon>
        <taxon>rosids</taxon>
        <taxon>malvids</taxon>
        <taxon>Sapindales</taxon>
        <taxon>Sapindaceae</taxon>
        <taxon>Hippocastanoideae</taxon>
        <taxon>Acereae</taxon>
        <taxon>Dipteronia</taxon>
    </lineage>
</organism>
<dbReference type="Proteomes" id="UP001281410">
    <property type="component" value="Unassembled WGS sequence"/>
</dbReference>
<dbReference type="EMBL" id="JANJYJ010000009">
    <property type="protein sequence ID" value="KAK3188545.1"/>
    <property type="molecule type" value="Genomic_DNA"/>
</dbReference>
<dbReference type="AlphaFoldDB" id="A0AAE0DU37"/>
<sequence>MGRRVFGTAGNVPSMCEQSSPTSIEECILEADKMESINTDKCEGPHDHSTCHALKAGQLESLDLGQVGGSGLVHMAHIDQSPLGSTFIQEDKAVGPSNGNKYVHDTKQDSGAARSNR</sequence>
<feature type="region of interest" description="Disordered" evidence="1">
    <location>
        <begin position="87"/>
        <end position="117"/>
    </location>
</feature>
<name>A0AAE0DU37_9ROSI</name>
<keyword evidence="3" id="KW-1185">Reference proteome</keyword>
<accession>A0AAE0DU37</accession>
<proteinExistence type="predicted"/>
<gene>
    <name evidence="2" type="ORF">Dsin_028106</name>
</gene>
<evidence type="ECO:0000313" key="2">
    <source>
        <dbReference type="EMBL" id="KAK3188545.1"/>
    </source>
</evidence>
<evidence type="ECO:0000313" key="3">
    <source>
        <dbReference type="Proteomes" id="UP001281410"/>
    </source>
</evidence>
<protein>
    <submittedName>
        <fullName evidence="2">Uncharacterized protein</fullName>
    </submittedName>
</protein>
<comment type="caution">
    <text evidence="2">The sequence shown here is derived from an EMBL/GenBank/DDBJ whole genome shotgun (WGS) entry which is preliminary data.</text>
</comment>